<dbReference type="AlphaFoldDB" id="A0A9N9Z2I7"/>
<keyword evidence="2" id="KW-1185">Reference proteome</keyword>
<sequence>MHFKVHGRQLLHGLEALNRRRPELRWLHKTQSCGNMCNTATRSDGQPTSKLLLQLGGNRSVRAMSRTEVRQIILSLKQPPSGYDCQFYEFYALSSPSLGMSLPCSALLTAWLES</sequence>
<proteinExistence type="predicted"/>
<comment type="caution">
    <text evidence="1">The sequence shown here is derived from an EMBL/GenBank/DDBJ whole genome shotgun (WGS) entry which is preliminary data.</text>
</comment>
<organism evidence="1 2">
    <name type="scientific">Clonostachys solani</name>
    <dbReference type="NCBI Taxonomy" id="160281"/>
    <lineage>
        <taxon>Eukaryota</taxon>
        <taxon>Fungi</taxon>
        <taxon>Dikarya</taxon>
        <taxon>Ascomycota</taxon>
        <taxon>Pezizomycotina</taxon>
        <taxon>Sordariomycetes</taxon>
        <taxon>Hypocreomycetidae</taxon>
        <taxon>Hypocreales</taxon>
        <taxon>Bionectriaceae</taxon>
        <taxon>Clonostachys</taxon>
    </lineage>
</organism>
<name>A0A9N9Z2I7_9HYPO</name>
<dbReference type="Proteomes" id="UP000775872">
    <property type="component" value="Unassembled WGS sequence"/>
</dbReference>
<dbReference type="EMBL" id="CABFOC020000034">
    <property type="protein sequence ID" value="CAH0047972.1"/>
    <property type="molecule type" value="Genomic_DNA"/>
</dbReference>
<evidence type="ECO:0000313" key="2">
    <source>
        <dbReference type="Proteomes" id="UP000775872"/>
    </source>
</evidence>
<protein>
    <submittedName>
        <fullName evidence="1">Uncharacterized protein</fullName>
    </submittedName>
</protein>
<reference evidence="1" key="1">
    <citation type="submission" date="2021-10" db="EMBL/GenBank/DDBJ databases">
        <authorList>
            <person name="Piombo E."/>
        </authorList>
    </citation>
    <scope>NUCLEOTIDE SEQUENCE</scope>
</reference>
<accession>A0A9N9Z2I7</accession>
<gene>
    <name evidence="1" type="ORF">CSOL1703_00016224</name>
</gene>
<evidence type="ECO:0000313" key="1">
    <source>
        <dbReference type="EMBL" id="CAH0047972.1"/>
    </source>
</evidence>